<dbReference type="InterPro" id="IPR014001">
    <property type="entry name" value="Helicase_ATP-bd"/>
</dbReference>
<dbReference type="SMART" id="SM00487">
    <property type="entry name" value="DEXDc"/>
    <property type="match status" value="1"/>
</dbReference>
<dbReference type="SUPFAM" id="SSF52540">
    <property type="entry name" value="P-loop containing nucleoside triphosphate hydrolases"/>
    <property type="match status" value="1"/>
</dbReference>
<evidence type="ECO:0000256" key="8">
    <source>
        <dbReference type="ARBA" id="ARBA00023235"/>
    </source>
</evidence>
<dbReference type="Pfam" id="PF19306">
    <property type="entry name" value="WHD_Lhr"/>
    <property type="match status" value="1"/>
</dbReference>
<keyword evidence="3" id="KW-0378">Hydrolase</keyword>
<dbReference type="PANTHER" id="PTHR47962:SF3">
    <property type="entry name" value="LARGE ATP-DEPENDENT HELICASE-RELATED PROTEIN"/>
    <property type="match status" value="1"/>
</dbReference>
<dbReference type="PROSITE" id="PS51194">
    <property type="entry name" value="HELICASE_CTER"/>
    <property type="match status" value="1"/>
</dbReference>
<dbReference type="PIRSF" id="PIRSF037307">
    <property type="entry name" value="Lhr-like_helic_prd"/>
    <property type="match status" value="1"/>
</dbReference>
<dbReference type="Gene3D" id="3.40.50.300">
    <property type="entry name" value="P-loop containing nucleotide triphosphate hydrolases"/>
    <property type="match status" value="2"/>
</dbReference>
<dbReference type="AlphaFoldDB" id="A0A2T1HY92"/>
<dbReference type="InterPro" id="IPR013701">
    <property type="entry name" value="Lhr-like_DEAD/DEAH_assoc"/>
</dbReference>
<dbReference type="NCBIfam" id="TIGR04121">
    <property type="entry name" value="DEXH_lig_assoc"/>
    <property type="match status" value="1"/>
</dbReference>
<dbReference type="GO" id="GO:0005524">
    <property type="term" value="F:ATP binding"/>
    <property type="evidence" value="ECO:0007669"/>
    <property type="project" value="UniProtKB-KW"/>
</dbReference>
<dbReference type="OrthoDB" id="9815222at2"/>
<dbReference type="GO" id="GO:0016887">
    <property type="term" value="F:ATP hydrolysis activity"/>
    <property type="evidence" value="ECO:0007669"/>
    <property type="project" value="TreeGrafter"/>
</dbReference>
<dbReference type="InterPro" id="IPR052511">
    <property type="entry name" value="ATP-dep_Helicase"/>
</dbReference>
<keyword evidence="7" id="KW-0234">DNA repair</keyword>
<comment type="caution">
    <text evidence="12">The sequence shown here is derived from an EMBL/GenBank/DDBJ whole genome shotgun (WGS) entry which is preliminary data.</text>
</comment>
<keyword evidence="4" id="KW-0347">Helicase</keyword>
<feature type="domain" description="Helicase ATP-binding" evidence="10">
    <location>
        <begin position="59"/>
        <end position="230"/>
    </location>
</feature>
<keyword evidence="8" id="KW-0413">Isomerase</keyword>
<evidence type="ECO:0000256" key="9">
    <source>
        <dbReference type="ARBA" id="ARBA00093467"/>
    </source>
</evidence>
<evidence type="ECO:0000256" key="6">
    <source>
        <dbReference type="ARBA" id="ARBA00023125"/>
    </source>
</evidence>
<organism evidence="12 13">
    <name type="scientific">Alsobacter soli</name>
    <dbReference type="NCBI Taxonomy" id="2109933"/>
    <lineage>
        <taxon>Bacteria</taxon>
        <taxon>Pseudomonadati</taxon>
        <taxon>Pseudomonadota</taxon>
        <taxon>Alphaproteobacteria</taxon>
        <taxon>Hyphomicrobiales</taxon>
        <taxon>Alsobacteraceae</taxon>
        <taxon>Alsobacter</taxon>
    </lineage>
</organism>
<dbReference type="GO" id="GO:0003677">
    <property type="term" value="F:DNA binding"/>
    <property type="evidence" value="ECO:0007669"/>
    <property type="project" value="UniProtKB-KW"/>
</dbReference>
<dbReference type="PROSITE" id="PS51192">
    <property type="entry name" value="HELICASE_ATP_BIND_1"/>
    <property type="match status" value="1"/>
</dbReference>
<dbReference type="InterPro" id="IPR001650">
    <property type="entry name" value="Helicase_C-like"/>
</dbReference>
<protein>
    <submittedName>
        <fullName evidence="12">DNA ligase-associated DEXH box helicase</fullName>
    </submittedName>
</protein>
<dbReference type="SMART" id="SM00490">
    <property type="entry name" value="HELICc"/>
    <property type="match status" value="1"/>
</dbReference>
<evidence type="ECO:0000313" key="13">
    <source>
        <dbReference type="Proteomes" id="UP000239772"/>
    </source>
</evidence>
<evidence type="ECO:0000256" key="2">
    <source>
        <dbReference type="ARBA" id="ARBA00022763"/>
    </source>
</evidence>
<keyword evidence="5" id="KW-0067">ATP-binding</keyword>
<gene>
    <name evidence="12" type="ORF">SLNSH_02340</name>
</gene>
<dbReference type="Proteomes" id="UP000239772">
    <property type="component" value="Unassembled WGS sequence"/>
</dbReference>
<keyword evidence="2" id="KW-0227">DNA damage</keyword>
<evidence type="ECO:0000256" key="4">
    <source>
        <dbReference type="ARBA" id="ARBA00022806"/>
    </source>
</evidence>
<dbReference type="InterPro" id="IPR045628">
    <property type="entry name" value="Lhr_WH_dom"/>
</dbReference>
<keyword evidence="12" id="KW-0436">Ligase</keyword>
<dbReference type="Pfam" id="PF08494">
    <property type="entry name" value="DEAD_assoc"/>
    <property type="match status" value="1"/>
</dbReference>
<dbReference type="GO" id="GO:0004386">
    <property type="term" value="F:helicase activity"/>
    <property type="evidence" value="ECO:0007669"/>
    <property type="project" value="UniProtKB-KW"/>
</dbReference>
<reference evidence="13" key="1">
    <citation type="submission" date="2018-03" db="EMBL/GenBank/DDBJ databases">
        <authorList>
            <person name="Sun L."/>
            <person name="Liu H."/>
            <person name="Chen W."/>
            <person name="Huang K."/>
            <person name="Liu W."/>
            <person name="Gao X."/>
        </authorList>
    </citation>
    <scope>NUCLEOTIDE SEQUENCE [LARGE SCALE GENOMIC DNA]</scope>
    <source>
        <strain evidence="13">SH9</strain>
    </source>
</reference>
<evidence type="ECO:0000259" key="10">
    <source>
        <dbReference type="PROSITE" id="PS51192"/>
    </source>
</evidence>
<evidence type="ECO:0000313" key="12">
    <source>
        <dbReference type="EMBL" id="PSC06663.1"/>
    </source>
</evidence>
<evidence type="ECO:0000256" key="5">
    <source>
        <dbReference type="ARBA" id="ARBA00022840"/>
    </source>
</evidence>
<dbReference type="GO" id="GO:0006281">
    <property type="term" value="P:DNA repair"/>
    <property type="evidence" value="ECO:0007669"/>
    <property type="project" value="UniProtKB-KW"/>
</dbReference>
<dbReference type="Pfam" id="PF00271">
    <property type="entry name" value="Helicase_C"/>
    <property type="match status" value="1"/>
</dbReference>
<evidence type="ECO:0000256" key="1">
    <source>
        <dbReference type="ARBA" id="ARBA00022741"/>
    </source>
</evidence>
<sequence>MCRPAHGCWPAPRDDAEVFGRYLLGVNAPAPDAALLPPRFAAWFAARGWAPRPHQLALLGKARAGRSALLVAPTGAGKTLAGFLPSLVELAEAPPGGLEGRGLHTLYVSPLKALATDIARNLEAPIAEMGLPIRIETRTGDTPAHKRARQVQRPPDILMTTPEQLALMLAHRDARALFRNLRRVVLDELHALVTSKRGDLLSLGLARLWRLAPNLTSVGLSATVREPDDLRRYLAPQGRGAIALESHGVVAPESRGAVAVPNGGLAQPMADLVVVEGGARPDIRILEGARILPLAGHNAVHALGDVYEAIKAHRTSLVFVNTRMQAEFMFQELWRINEDGLPIALHHGSLDVAQRRRVEAAMTAGQLRAVVCTSTLDLGIDWGDVDLVINIGAPKGASRLMQRIGRSNHRMDEASQALLVPANRFEIMECRAALDAVEEAAQDTPDARVGALDVLAQHVLGMACAEPFDANELFAEVTSASPYAGLPREDFDRVLAFVATGGYALATYERFAKIRRGKDGLWRASNPRVAQQYRMNVGAIVEAAMLKVRLGRIKHARPGSPGVVARGGRVLGEVEEYFAEGLLPGDTFVFAGEVLRFEALAENEVVVSRAPAGTDPKVPSYAGGKFPLSTFLAARVRAMLADPGEWGRLPGGVAEWLENQRQRSLVPRRDDLLVETFPRAGRHYLVAYPFEGRLAHQTLGMLLTRRLERLRLRPLGFVATDYGLAVWGLSDLNAAVAQGRLDLAELFSEDMLGDDLEEWLDESALMKRTFRQCAIIAGLIERNHPGQRKTGRQVTMSTDLVYDVLRRHEPDHILLKATRQDAATGLLDLKRLAGMLSRVRGRIVHKALERVSPLAISVMLEIGREAVYGEAAEDILAEAEAQMMDEALGERAPA</sequence>
<feature type="domain" description="Helicase C-terminal" evidence="11">
    <location>
        <begin position="302"/>
        <end position="456"/>
    </location>
</feature>
<dbReference type="Pfam" id="PF00270">
    <property type="entry name" value="DEAD"/>
    <property type="match status" value="1"/>
</dbReference>
<dbReference type="EMBL" id="PVZS01000002">
    <property type="protein sequence ID" value="PSC06663.1"/>
    <property type="molecule type" value="Genomic_DNA"/>
</dbReference>
<evidence type="ECO:0000256" key="7">
    <source>
        <dbReference type="ARBA" id="ARBA00023204"/>
    </source>
</evidence>
<comment type="similarity">
    <text evidence="9">Belongs to the Lhr helicase family. Lhr-Core subfamily.</text>
</comment>
<dbReference type="InterPro" id="IPR027417">
    <property type="entry name" value="P-loop_NTPase"/>
</dbReference>
<dbReference type="RefSeq" id="WP_106335042.1">
    <property type="nucleotide sequence ID" value="NZ_PVZS01000002.1"/>
</dbReference>
<keyword evidence="13" id="KW-1185">Reference proteome</keyword>
<dbReference type="InterPro" id="IPR026362">
    <property type="entry name" value="DEXH_lig_assoc"/>
</dbReference>
<dbReference type="InterPro" id="IPR017170">
    <property type="entry name" value="Lhr-like"/>
</dbReference>
<accession>A0A2T1HY92</accession>
<dbReference type="PANTHER" id="PTHR47962">
    <property type="entry name" value="ATP-DEPENDENT HELICASE LHR-RELATED-RELATED"/>
    <property type="match status" value="1"/>
</dbReference>
<keyword evidence="1" id="KW-0547">Nucleotide-binding</keyword>
<name>A0A2T1HY92_9HYPH</name>
<evidence type="ECO:0000259" key="11">
    <source>
        <dbReference type="PROSITE" id="PS51194"/>
    </source>
</evidence>
<dbReference type="GO" id="GO:0016874">
    <property type="term" value="F:ligase activity"/>
    <property type="evidence" value="ECO:0007669"/>
    <property type="project" value="UniProtKB-KW"/>
</dbReference>
<dbReference type="CDD" id="cd18796">
    <property type="entry name" value="SF2_C_LHR"/>
    <property type="match status" value="1"/>
</dbReference>
<proteinExistence type="inferred from homology"/>
<evidence type="ECO:0000256" key="3">
    <source>
        <dbReference type="ARBA" id="ARBA00022801"/>
    </source>
</evidence>
<keyword evidence="6" id="KW-0238">DNA-binding</keyword>
<dbReference type="InterPro" id="IPR011545">
    <property type="entry name" value="DEAD/DEAH_box_helicase_dom"/>
</dbReference>